<dbReference type="InterPro" id="IPR006747">
    <property type="entry name" value="DUF599"/>
</dbReference>
<sequence>MNFMMVLTTLSWLDALALAAILLAWGGLGAWIEAENVARPSVTVLMAHYRRAWMEELINRDGRVFDATILTNLRQGTAFFASGAMLATGGLLTLIGNSDQLIVVARDLTLEEETALIWQIKLLLTVVLLTQAVLRFVWSNRLFGYCAVLMAAVPNDPTDPRALPRAGKAAEINIRAAFNFNRGMRAIYFALGSLAWLLGPVPLIAAVLVISYVIWNRDFASASREVMLSDGEQL</sequence>
<keyword evidence="1" id="KW-0472">Membrane</keyword>
<dbReference type="OrthoDB" id="9806874at2"/>
<dbReference type="EMBL" id="RCNT01000001">
    <property type="protein sequence ID" value="RMA43964.1"/>
    <property type="molecule type" value="Genomic_DNA"/>
</dbReference>
<name>A0A3L9Y5B2_9RHOB</name>
<protein>
    <submittedName>
        <fullName evidence="2">DUF599 domain-containing protein</fullName>
    </submittedName>
</protein>
<feature type="transmembrane region" description="Helical" evidence="1">
    <location>
        <begin position="116"/>
        <end position="138"/>
    </location>
</feature>
<evidence type="ECO:0000313" key="3">
    <source>
        <dbReference type="Proteomes" id="UP000281343"/>
    </source>
</evidence>
<reference evidence="2 3" key="1">
    <citation type="submission" date="2018-10" db="EMBL/GenBank/DDBJ databases">
        <authorList>
            <person name="Jung H.S."/>
            <person name="Jeon C.O."/>
        </authorList>
    </citation>
    <scope>NUCLEOTIDE SEQUENCE [LARGE SCALE GENOMIC DNA]</scope>
    <source>
        <strain evidence="2 3">MA-7-27</strain>
    </source>
</reference>
<feature type="transmembrane region" description="Helical" evidence="1">
    <location>
        <begin position="187"/>
        <end position="215"/>
    </location>
</feature>
<proteinExistence type="predicted"/>
<organism evidence="2 3">
    <name type="scientific">Rhodophyticola porphyridii</name>
    <dbReference type="NCBI Taxonomy" id="1852017"/>
    <lineage>
        <taxon>Bacteria</taxon>
        <taxon>Pseudomonadati</taxon>
        <taxon>Pseudomonadota</taxon>
        <taxon>Alphaproteobacteria</taxon>
        <taxon>Rhodobacterales</taxon>
        <taxon>Roseobacteraceae</taxon>
        <taxon>Rhodophyticola</taxon>
    </lineage>
</organism>
<keyword evidence="1" id="KW-0812">Transmembrane</keyword>
<accession>A0A3L9Y5B2</accession>
<feature type="transmembrane region" description="Helical" evidence="1">
    <location>
        <begin position="78"/>
        <end position="95"/>
    </location>
</feature>
<gene>
    <name evidence="2" type="ORF">D9R08_03350</name>
</gene>
<evidence type="ECO:0000313" key="2">
    <source>
        <dbReference type="EMBL" id="RMA43964.1"/>
    </source>
</evidence>
<keyword evidence="1" id="KW-1133">Transmembrane helix</keyword>
<dbReference type="PANTHER" id="PTHR31168">
    <property type="entry name" value="OS02G0292800 PROTEIN"/>
    <property type="match status" value="1"/>
</dbReference>
<dbReference type="AlphaFoldDB" id="A0A3L9Y5B2"/>
<keyword evidence="3" id="KW-1185">Reference proteome</keyword>
<evidence type="ECO:0000256" key="1">
    <source>
        <dbReference type="SAM" id="Phobius"/>
    </source>
</evidence>
<dbReference type="Pfam" id="PF04654">
    <property type="entry name" value="DUF599"/>
    <property type="match status" value="1"/>
</dbReference>
<dbReference type="Proteomes" id="UP000281343">
    <property type="component" value="Unassembled WGS sequence"/>
</dbReference>
<comment type="caution">
    <text evidence="2">The sequence shown here is derived from an EMBL/GenBank/DDBJ whole genome shotgun (WGS) entry which is preliminary data.</text>
</comment>
<dbReference type="PANTHER" id="PTHR31168:SF21">
    <property type="entry name" value="EMB|CAB89385.1"/>
    <property type="match status" value="1"/>
</dbReference>